<organism evidence="2">
    <name type="scientific">bioreactor metagenome</name>
    <dbReference type="NCBI Taxonomy" id="1076179"/>
    <lineage>
        <taxon>unclassified sequences</taxon>
        <taxon>metagenomes</taxon>
        <taxon>ecological metagenomes</taxon>
    </lineage>
</organism>
<dbReference type="AlphaFoldDB" id="A0A645FZ18"/>
<gene>
    <name evidence="2" type="ORF">SDC9_166255</name>
</gene>
<feature type="region of interest" description="Disordered" evidence="1">
    <location>
        <begin position="111"/>
        <end position="152"/>
    </location>
</feature>
<protein>
    <submittedName>
        <fullName evidence="2">Uncharacterized protein</fullName>
    </submittedName>
</protein>
<reference evidence="2" key="1">
    <citation type="submission" date="2019-08" db="EMBL/GenBank/DDBJ databases">
        <authorList>
            <person name="Kucharzyk K."/>
            <person name="Murdoch R.W."/>
            <person name="Higgins S."/>
            <person name="Loffler F."/>
        </authorList>
    </citation>
    <scope>NUCLEOTIDE SEQUENCE</scope>
</reference>
<dbReference type="EMBL" id="VSSQ01066317">
    <property type="protein sequence ID" value="MPN18890.1"/>
    <property type="molecule type" value="Genomic_DNA"/>
</dbReference>
<feature type="compositionally biased region" description="Polar residues" evidence="1">
    <location>
        <begin position="143"/>
        <end position="152"/>
    </location>
</feature>
<evidence type="ECO:0000313" key="2">
    <source>
        <dbReference type="EMBL" id="MPN18890.1"/>
    </source>
</evidence>
<name>A0A645FZ18_9ZZZZ</name>
<feature type="region of interest" description="Disordered" evidence="1">
    <location>
        <begin position="1"/>
        <end position="96"/>
    </location>
</feature>
<proteinExistence type="predicted"/>
<sequence>MHGRHLRVQRHQAPVAGEPVDPRGADPPADRLAGIDGEDVHPGVLQDPGAPQPRDAGTDDDDIGIHPAHLPDRTSRARQRAPGTPSGVLDNCAAPPPSCRVNRLQLLGTRPELFGSPGLEVSRVRRPRLSDRRGRDSRIDEVASSSGQLSSS</sequence>
<accession>A0A645FZ18</accession>
<feature type="compositionally biased region" description="Basic residues" evidence="1">
    <location>
        <begin position="1"/>
        <end position="10"/>
    </location>
</feature>
<comment type="caution">
    <text evidence="2">The sequence shown here is derived from an EMBL/GenBank/DDBJ whole genome shotgun (WGS) entry which is preliminary data.</text>
</comment>
<evidence type="ECO:0000256" key="1">
    <source>
        <dbReference type="SAM" id="MobiDB-lite"/>
    </source>
</evidence>
<feature type="compositionally biased region" description="Basic and acidic residues" evidence="1">
    <location>
        <begin position="128"/>
        <end position="141"/>
    </location>
</feature>